<dbReference type="Gene3D" id="3.30.920.30">
    <property type="entry name" value="Hypothetical protein"/>
    <property type="match status" value="1"/>
</dbReference>
<evidence type="ECO:0000256" key="2">
    <source>
        <dbReference type="ARBA" id="ARBA00022649"/>
    </source>
</evidence>
<dbReference type="OrthoDB" id="9811409at2"/>
<organism evidence="8 9">
    <name type="scientific">Litorilinea aerophila</name>
    <dbReference type="NCBI Taxonomy" id="1204385"/>
    <lineage>
        <taxon>Bacteria</taxon>
        <taxon>Bacillati</taxon>
        <taxon>Chloroflexota</taxon>
        <taxon>Caldilineae</taxon>
        <taxon>Caldilineales</taxon>
        <taxon>Caldilineaceae</taxon>
        <taxon>Litorilinea</taxon>
    </lineage>
</organism>
<evidence type="ECO:0000313" key="9">
    <source>
        <dbReference type="Proteomes" id="UP000317371"/>
    </source>
</evidence>
<reference evidence="8 9" key="1">
    <citation type="submission" date="2019-06" db="EMBL/GenBank/DDBJ databases">
        <title>Genome sequence of Litorilinea aerophila BAA-2444.</title>
        <authorList>
            <person name="Maclea K.S."/>
            <person name="Maurais E.G."/>
            <person name="Iannazzi L.C."/>
        </authorList>
    </citation>
    <scope>NUCLEOTIDE SEQUENCE [LARGE SCALE GENOMIC DNA]</scope>
    <source>
        <strain evidence="8 9">ATCC BAA-2444</strain>
    </source>
</reference>
<keyword evidence="9" id="KW-1185">Reference proteome</keyword>
<dbReference type="GO" id="GO:0016787">
    <property type="term" value="F:hydrolase activity"/>
    <property type="evidence" value="ECO:0007669"/>
    <property type="project" value="UniProtKB-KW"/>
</dbReference>
<protein>
    <submittedName>
        <fullName evidence="8">Type II toxin-antitoxin system HicA family toxin</fullName>
    </submittedName>
</protein>
<dbReference type="GO" id="GO:0004519">
    <property type="term" value="F:endonuclease activity"/>
    <property type="evidence" value="ECO:0007669"/>
    <property type="project" value="UniProtKB-KW"/>
</dbReference>
<dbReference type="AlphaFoldDB" id="A0A540VCS0"/>
<evidence type="ECO:0000256" key="5">
    <source>
        <dbReference type="ARBA" id="ARBA00022801"/>
    </source>
</evidence>
<dbReference type="Pfam" id="PF07927">
    <property type="entry name" value="HicA_toxin"/>
    <property type="match status" value="1"/>
</dbReference>
<accession>A0A540VCS0</accession>
<dbReference type="InParanoid" id="A0A540VCS0"/>
<dbReference type="GO" id="GO:0003729">
    <property type="term" value="F:mRNA binding"/>
    <property type="evidence" value="ECO:0007669"/>
    <property type="project" value="InterPro"/>
</dbReference>
<evidence type="ECO:0000256" key="1">
    <source>
        <dbReference type="ARBA" id="ARBA00006620"/>
    </source>
</evidence>
<gene>
    <name evidence="8" type="ORF">FKZ61_15885</name>
</gene>
<dbReference type="InterPro" id="IPR038570">
    <property type="entry name" value="HicA_sf"/>
</dbReference>
<dbReference type="EMBL" id="VIGC01000022">
    <property type="protein sequence ID" value="TQE94565.1"/>
    <property type="molecule type" value="Genomic_DNA"/>
</dbReference>
<comment type="caution">
    <text evidence="8">The sequence shown here is derived from an EMBL/GenBank/DDBJ whole genome shotgun (WGS) entry which is preliminary data.</text>
</comment>
<keyword evidence="7" id="KW-0346">Stress response</keyword>
<evidence type="ECO:0000256" key="6">
    <source>
        <dbReference type="ARBA" id="ARBA00022884"/>
    </source>
</evidence>
<proteinExistence type="inferred from homology"/>
<evidence type="ECO:0000256" key="4">
    <source>
        <dbReference type="ARBA" id="ARBA00022759"/>
    </source>
</evidence>
<evidence type="ECO:0000256" key="3">
    <source>
        <dbReference type="ARBA" id="ARBA00022722"/>
    </source>
</evidence>
<evidence type="ECO:0000313" key="8">
    <source>
        <dbReference type="EMBL" id="TQE94565.1"/>
    </source>
</evidence>
<dbReference type="InterPro" id="IPR012933">
    <property type="entry name" value="HicA_mRNA_interferase"/>
</dbReference>
<keyword evidence="5" id="KW-0378">Hydrolase</keyword>
<evidence type="ECO:0000256" key="7">
    <source>
        <dbReference type="ARBA" id="ARBA00023016"/>
    </source>
</evidence>
<keyword evidence="2" id="KW-1277">Toxin-antitoxin system</keyword>
<sequence>MPRLRRLSGPEVIGILKGFGFAVHAQSGSHVKLRRLSPGGQKQTLTIPSCPEAWPFTR</sequence>
<keyword evidence="6" id="KW-0694">RNA-binding</keyword>
<name>A0A540VCS0_9CHLR</name>
<dbReference type="RefSeq" id="WP_141611136.1">
    <property type="nucleotide sequence ID" value="NZ_VIGC02000022.1"/>
</dbReference>
<comment type="similarity">
    <text evidence="1">Belongs to the HicA mRNA interferase family.</text>
</comment>
<keyword evidence="4" id="KW-0255">Endonuclease</keyword>
<dbReference type="SUPFAM" id="SSF54786">
    <property type="entry name" value="YcfA/nrd intein domain"/>
    <property type="match status" value="1"/>
</dbReference>
<dbReference type="Proteomes" id="UP000317371">
    <property type="component" value="Unassembled WGS sequence"/>
</dbReference>
<keyword evidence="3" id="KW-0540">Nuclease</keyword>